<sequence>MQVDQERYSRQILFSPIGEEGQKKLARARVAIVGMGALGTALANHMARAGVRFLRLIDRDFVEVSNLQRQMLYDEADAHQHLPKVIAATNKLQAIRSDLELDARIADFTWRNAEKLLTDIDLILDGSDNFQVRYLINDVSIKHRIPWIYGGAVSARGMSLTILPGETPCLRCIFPDAPTPGTTETCDTAGVIGPIVHVIAAFQATEAIKLLTGAKDNLETGLRHIDLWTNRYQLLKVSKQKKPDCPTCGLHQWDYLDPANKEQQEITMCGRQTVQITLSHPLNLDLLERRLQNAGQIARNPFMLKASVDEDHQLAVFPDGRILVQGTTDILFAKTLVARYIGI</sequence>
<dbReference type="AlphaFoldDB" id="A0A7W1XUK2"/>
<dbReference type="Pfam" id="PF00899">
    <property type="entry name" value="ThiF"/>
    <property type="match status" value="1"/>
</dbReference>
<dbReference type="Gene3D" id="3.40.50.720">
    <property type="entry name" value="NAD(P)-binding Rossmann-like Domain"/>
    <property type="match status" value="1"/>
</dbReference>
<dbReference type="FunFam" id="3.40.50.720:FF:000080">
    <property type="entry name" value="Thiazole biosynthesis adenylyltransferase ThiF"/>
    <property type="match status" value="1"/>
</dbReference>
<dbReference type="GO" id="GO:0008641">
    <property type="term" value="F:ubiquitin-like modifier activating enzyme activity"/>
    <property type="evidence" value="ECO:0007669"/>
    <property type="project" value="InterPro"/>
</dbReference>
<dbReference type="CDD" id="cd00757">
    <property type="entry name" value="ThiF_MoeB_HesA_family"/>
    <property type="match status" value="1"/>
</dbReference>
<evidence type="ECO:0000313" key="4">
    <source>
        <dbReference type="Proteomes" id="UP000538292"/>
    </source>
</evidence>
<dbReference type="GO" id="GO:0005829">
    <property type="term" value="C:cytosol"/>
    <property type="evidence" value="ECO:0007669"/>
    <property type="project" value="TreeGrafter"/>
</dbReference>
<dbReference type="Proteomes" id="UP000538292">
    <property type="component" value="Unassembled WGS sequence"/>
</dbReference>
<reference evidence="3 4" key="1">
    <citation type="submission" date="2020-07" db="EMBL/GenBank/DDBJ databases">
        <title>Thermoactinomyces phylogeny.</title>
        <authorList>
            <person name="Dunlap C."/>
        </authorList>
    </citation>
    <scope>NUCLEOTIDE SEQUENCE [LARGE SCALE GENOMIC DNA]</scope>
    <source>
        <strain evidence="3 4">AMNI-1</strain>
    </source>
</reference>
<evidence type="ECO:0000256" key="1">
    <source>
        <dbReference type="ARBA" id="ARBA00009919"/>
    </source>
</evidence>
<evidence type="ECO:0000313" key="3">
    <source>
        <dbReference type="EMBL" id="MBA4603569.1"/>
    </source>
</evidence>
<dbReference type="InterPro" id="IPR035985">
    <property type="entry name" value="Ubiquitin-activating_enz"/>
</dbReference>
<comment type="caution">
    <text evidence="3">The sequence shown here is derived from an EMBL/GenBank/DDBJ whole genome shotgun (WGS) entry which is preliminary data.</text>
</comment>
<organism evidence="3 4">
    <name type="scientific">Thermoactinomyces mirandus</name>
    <dbReference type="NCBI Taxonomy" id="2756294"/>
    <lineage>
        <taxon>Bacteria</taxon>
        <taxon>Bacillati</taxon>
        <taxon>Bacillota</taxon>
        <taxon>Bacilli</taxon>
        <taxon>Bacillales</taxon>
        <taxon>Thermoactinomycetaceae</taxon>
        <taxon>Thermoactinomyces</taxon>
    </lineage>
</organism>
<dbReference type="InterPro" id="IPR045886">
    <property type="entry name" value="ThiF/MoeB/HesA"/>
</dbReference>
<dbReference type="GO" id="GO:0008146">
    <property type="term" value="F:sulfotransferase activity"/>
    <property type="evidence" value="ECO:0007669"/>
    <property type="project" value="TreeGrafter"/>
</dbReference>
<dbReference type="SUPFAM" id="SSF69572">
    <property type="entry name" value="Activating enzymes of the ubiquitin-like proteins"/>
    <property type="match status" value="1"/>
</dbReference>
<protein>
    <submittedName>
        <fullName evidence="3">ThiF family adenylyltransferase</fullName>
    </submittedName>
</protein>
<dbReference type="RefSeq" id="WP_181742045.1">
    <property type="nucleotide sequence ID" value="NZ_JACEOL010000060.1"/>
</dbReference>
<dbReference type="GO" id="GO:0004792">
    <property type="term" value="F:thiosulfate-cyanide sulfurtransferase activity"/>
    <property type="evidence" value="ECO:0007669"/>
    <property type="project" value="TreeGrafter"/>
</dbReference>
<dbReference type="GO" id="GO:0016779">
    <property type="term" value="F:nucleotidyltransferase activity"/>
    <property type="evidence" value="ECO:0007669"/>
    <property type="project" value="UniProtKB-KW"/>
</dbReference>
<dbReference type="EMBL" id="JACEOL010000060">
    <property type="protein sequence ID" value="MBA4603569.1"/>
    <property type="molecule type" value="Genomic_DNA"/>
</dbReference>
<comment type="similarity">
    <text evidence="1">Belongs to the HesA/MoeB/ThiF family.</text>
</comment>
<name>A0A7W1XUK2_9BACL</name>
<dbReference type="PANTHER" id="PTHR10953">
    <property type="entry name" value="UBIQUITIN-ACTIVATING ENZYME E1"/>
    <property type="match status" value="1"/>
</dbReference>
<keyword evidence="3" id="KW-0548">Nucleotidyltransferase</keyword>
<keyword evidence="3" id="KW-0808">Transferase</keyword>
<dbReference type="PANTHER" id="PTHR10953:SF102">
    <property type="entry name" value="ADENYLYLTRANSFERASE AND SULFURTRANSFERASE MOCS3"/>
    <property type="match status" value="1"/>
</dbReference>
<keyword evidence="4" id="KW-1185">Reference proteome</keyword>
<accession>A0A7W1XUK2</accession>
<feature type="domain" description="THIF-type NAD/FAD binding fold" evidence="2">
    <location>
        <begin position="8"/>
        <end position="246"/>
    </location>
</feature>
<gene>
    <name evidence="3" type="ORF">H2C83_14945</name>
</gene>
<dbReference type="InterPro" id="IPR000594">
    <property type="entry name" value="ThiF_NAD_FAD-bd"/>
</dbReference>
<proteinExistence type="inferred from homology"/>
<evidence type="ECO:0000259" key="2">
    <source>
        <dbReference type="Pfam" id="PF00899"/>
    </source>
</evidence>